<dbReference type="AlphaFoldDB" id="A0A2T2NN86"/>
<dbReference type="InterPro" id="IPR021848">
    <property type="entry name" value="HODM_asu-like"/>
</dbReference>
<dbReference type="STRING" id="1448308.A0A2T2NN86"/>
<reference evidence="2 3" key="1">
    <citation type="journal article" date="2018" name="Front. Microbiol.">
        <title>Genome-Wide Analysis of Corynespora cassiicola Leaf Fall Disease Putative Effectors.</title>
        <authorList>
            <person name="Lopez D."/>
            <person name="Ribeiro S."/>
            <person name="Label P."/>
            <person name="Fumanal B."/>
            <person name="Venisse J.S."/>
            <person name="Kohler A."/>
            <person name="de Oliveira R.R."/>
            <person name="Labutti K."/>
            <person name="Lipzen A."/>
            <person name="Lail K."/>
            <person name="Bauer D."/>
            <person name="Ohm R.A."/>
            <person name="Barry K.W."/>
            <person name="Spatafora J."/>
            <person name="Grigoriev I.V."/>
            <person name="Martin F.M."/>
            <person name="Pujade-Renaud V."/>
        </authorList>
    </citation>
    <scope>NUCLEOTIDE SEQUENCE [LARGE SCALE GENOMIC DNA]</scope>
    <source>
        <strain evidence="2 3">Philippines</strain>
    </source>
</reference>
<feature type="signal peptide" evidence="1">
    <location>
        <begin position="1"/>
        <end position="28"/>
    </location>
</feature>
<keyword evidence="3" id="KW-1185">Reference proteome</keyword>
<proteinExistence type="predicted"/>
<evidence type="ECO:0000256" key="1">
    <source>
        <dbReference type="SAM" id="SignalP"/>
    </source>
</evidence>
<accession>A0A2T2NN86</accession>
<sequence>MLDISVIRSPHSWALLLIGAALYLIRRARQPHQSEDDPSVYTQIEPLSDLDLENEPPIKNRPFKPKYHLTMAIENITISELIAMDNTYLPRIAHRQHLLRTQYNSVLACNPISTPAVLELYAWLTTTYLPTRFPTLYTLHPTTLLNRLTNAHIPLHPASAPAALEILCANIDTDFLILLPSSNPEDEGRYRLQAFITCFPSGFHTRKKLGLLLAEIHGPVPGYKAKLERSMDRFFAALPVGRVVRRLNWSVTTGRDLYCPEGNHLYGEDGVEVGQEEEVVDLQNTVMRCERQTLHRLPETRALYELSEVKQEGNGEALAQAIEGLGEGNVPGMRIYKKSVVWGDKVTEYLRS</sequence>
<feature type="chain" id="PRO_5015647284" evidence="1">
    <location>
        <begin position="29"/>
        <end position="352"/>
    </location>
</feature>
<keyword evidence="1" id="KW-0732">Signal</keyword>
<evidence type="ECO:0000313" key="3">
    <source>
        <dbReference type="Proteomes" id="UP000240883"/>
    </source>
</evidence>
<dbReference type="Proteomes" id="UP000240883">
    <property type="component" value="Unassembled WGS sequence"/>
</dbReference>
<dbReference type="Pfam" id="PF11927">
    <property type="entry name" value="HODM_asu-like"/>
    <property type="match status" value="1"/>
</dbReference>
<evidence type="ECO:0000313" key="2">
    <source>
        <dbReference type="EMBL" id="PSN66829.1"/>
    </source>
</evidence>
<protein>
    <submittedName>
        <fullName evidence="2">Uncharacterized protein</fullName>
    </submittedName>
</protein>
<organism evidence="2 3">
    <name type="scientific">Corynespora cassiicola Philippines</name>
    <dbReference type="NCBI Taxonomy" id="1448308"/>
    <lineage>
        <taxon>Eukaryota</taxon>
        <taxon>Fungi</taxon>
        <taxon>Dikarya</taxon>
        <taxon>Ascomycota</taxon>
        <taxon>Pezizomycotina</taxon>
        <taxon>Dothideomycetes</taxon>
        <taxon>Pleosporomycetidae</taxon>
        <taxon>Pleosporales</taxon>
        <taxon>Corynesporascaceae</taxon>
        <taxon>Corynespora</taxon>
    </lineage>
</organism>
<dbReference type="OrthoDB" id="5043642at2759"/>
<dbReference type="EMBL" id="KZ678135">
    <property type="protein sequence ID" value="PSN66829.1"/>
    <property type="molecule type" value="Genomic_DNA"/>
</dbReference>
<gene>
    <name evidence="2" type="ORF">BS50DRAFT_600456</name>
</gene>
<name>A0A2T2NN86_CORCC</name>